<reference evidence="1" key="1">
    <citation type="submission" date="2009-10" db="EMBL/GenBank/DDBJ databases">
        <title>Diversity of trophic interactions inside an arsenic-rich microbial ecosystem.</title>
        <authorList>
            <person name="Bertin P.N."/>
            <person name="Heinrich-Salmeron A."/>
            <person name="Pelletier E."/>
            <person name="Goulhen-Chollet F."/>
            <person name="Arsene-Ploetze F."/>
            <person name="Gallien S."/>
            <person name="Calteau A."/>
            <person name="Vallenet D."/>
            <person name="Casiot C."/>
            <person name="Chane-Woon-Ming B."/>
            <person name="Giloteaux L."/>
            <person name="Barakat M."/>
            <person name="Bonnefoy V."/>
            <person name="Bruneel O."/>
            <person name="Chandler M."/>
            <person name="Cleiss J."/>
            <person name="Duran R."/>
            <person name="Elbaz-Poulichet F."/>
            <person name="Fonknechten N."/>
            <person name="Lauga B."/>
            <person name="Mornico D."/>
            <person name="Ortet P."/>
            <person name="Schaeffer C."/>
            <person name="Siguier P."/>
            <person name="Alexander Thil Smith A."/>
            <person name="Van Dorsselaer A."/>
            <person name="Weissenbach J."/>
            <person name="Medigue C."/>
            <person name="Le Paslier D."/>
        </authorList>
    </citation>
    <scope>NUCLEOTIDE SEQUENCE</scope>
</reference>
<proteinExistence type="predicted"/>
<comment type="caution">
    <text evidence="1">The sequence shown here is derived from an EMBL/GenBank/DDBJ whole genome shotgun (WGS) entry which is preliminary data.</text>
</comment>
<sequence>MNGSMKAYLGQECVVSKYGMGRVTSLEKPGYIGVTPYVARYEIQFAERDVDLVQPNTSGCAAFRQELQELNAILENKQDVDLIMTLSLNELRKELLITRASLDESCQVQERFRSTCDQLEDQLKIQKDLMVALKKAFSKEMAEPEHAVESHAHYPRSMNAIVSHANG</sequence>
<organism evidence="1">
    <name type="scientific">mine drainage metagenome</name>
    <dbReference type="NCBI Taxonomy" id="410659"/>
    <lineage>
        <taxon>unclassified sequences</taxon>
        <taxon>metagenomes</taxon>
        <taxon>ecological metagenomes</taxon>
    </lineage>
</organism>
<protein>
    <submittedName>
        <fullName evidence="1">Uncharacterized protein</fullName>
    </submittedName>
</protein>
<dbReference type="AlphaFoldDB" id="E6QWB4"/>
<gene>
    <name evidence="1" type="ORF">CARN7_2370</name>
</gene>
<evidence type="ECO:0000313" key="1">
    <source>
        <dbReference type="EMBL" id="CBI11537.1"/>
    </source>
</evidence>
<dbReference type="EMBL" id="CABR01000150">
    <property type="protein sequence ID" value="CBI11537.1"/>
    <property type="molecule type" value="Genomic_DNA"/>
</dbReference>
<accession>E6QWB4</accession>
<name>E6QWB4_9ZZZZ</name>